<gene>
    <name evidence="1" type="ORF">DARMORV10_C03P20840.1</name>
</gene>
<dbReference type="Proteomes" id="UP001295469">
    <property type="component" value="Chromosome C03"/>
</dbReference>
<dbReference type="EMBL" id="HG994367">
    <property type="protein sequence ID" value="CAF1699707.1"/>
    <property type="molecule type" value="Genomic_DNA"/>
</dbReference>
<name>A0A816I3W6_BRANA</name>
<evidence type="ECO:0000313" key="1">
    <source>
        <dbReference type="EMBL" id="CAF1699707.1"/>
    </source>
</evidence>
<accession>A0A816I3W6</accession>
<sequence length="103" mass="12006">MLCDGNMFHTIHVVDGLGKNRAAKFTIPQYECRENLRRTSIYNEFQILSKRTSKNHPNLLLVLTIRNKPWNGKKGRSVWKASSSISQNRFVTLILKPFDFQKL</sequence>
<reference evidence="1" key="1">
    <citation type="submission" date="2021-01" db="EMBL/GenBank/DDBJ databases">
        <authorList>
            <consortium name="Genoscope - CEA"/>
            <person name="William W."/>
        </authorList>
    </citation>
    <scope>NUCLEOTIDE SEQUENCE</scope>
</reference>
<proteinExistence type="predicted"/>
<dbReference type="AlphaFoldDB" id="A0A816I3W6"/>
<organism evidence="1">
    <name type="scientific">Brassica napus</name>
    <name type="common">Rape</name>
    <dbReference type="NCBI Taxonomy" id="3708"/>
    <lineage>
        <taxon>Eukaryota</taxon>
        <taxon>Viridiplantae</taxon>
        <taxon>Streptophyta</taxon>
        <taxon>Embryophyta</taxon>
        <taxon>Tracheophyta</taxon>
        <taxon>Spermatophyta</taxon>
        <taxon>Magnoliopsida</taxon>
        <taxon>eudicotyledons</taxon>
        <taxon>Gunneridae</taxon>
        <taxon>Pentapetalae</taxon>
        <taxon>rosids</taxon>
        <taxon>malvids</taxon>
        <taxon>Brassicales</taxon>
        <taxon>Brassicaceae</taxon>
        <taxon>Brassiceae</taxon>
        <taxon>Brassica</taxon>
    </lineage>
</organism>
<protein>
    <submittedName>
        <fullName evidence="1">(rape) hypothetical protein</fullName>
    </submittedName>
</protein>